<dbReference type="OrthoDB" id="9992747at2759"/>
<dbReference type="RefSeq" id="XP_022481384.1">
    <property type="nucleotide sequence ID" value="XM_022612245.1"/>
</dbReference>
<keyword evidence="1" id="KW-1133">Transmembrane helix</keyword>
<keyword evidence="1" id="KW-0472">Membrane</keyword>
<gene>
    <name evidence="2" type="ORF">CORC01_00588</name>
</gene>
<dbReference type="AlphaFoldDB" id="A0A1G4BS31"/>
<evidence type="ECO:0000256" key="1">
    <source>
        <dbReference type="SAM" id="Phobius"/>
    </source>
</evidence>
<organism evidence="2 3">
    <name type="scientific">Colletotrichum orchidophilum</name>
    <dbReference type="NCBI Taxonomy" id="1209926"/>
    <lineage>
        <taxon>Eukaryota</taxon>
        <taxon>Fungi</taxon>
        <taxon>Dikarya</taxon>
        <taxon>Ascomycota</taxon>
        <taxon>Pezizomycotina</taxon>
        <taxon>Sordariomycetes</taxon>
        <taxon>Hypocreomycetidae</taxon>
        <taxon>Glomerellales</taxon>
        <taxon>Glomerellaceae</taxon>
        <taxon>Colletotrichum</taxon>
    </lineage>
</organism>
<name>A0A1G4BS31_9PEZI</name>
<accession>A0A1G4BS31</accession>
<sequence length="131" mass="14388">MDTRSAVSISYHLNIPRSNSRVARSLFYTSITIIVSPYLVSLYDHRVGSGPLRILSHGLTNKLEALVPIFPMNIGLAEDFESEIGRTFDIIRRTPTAVSQAVKANPFPMVFSGNYYANPTAGADLNASSRI</sequence>
<dbReference type="EMBL" id="MJBS01000003">
    <property type="protein sequence ID" value="OHF04249.1"/>
    <property type="molecule type" value="Genomic_DNA"/>
</dbReference>
<protein>
    <submittedName>
        <fullName evidence="2">Uncharacterized protein</fullName>
    </submittedName>
</protein>
<evidence type="ECO:0000313" key="3">
    <source>
        <dbReference type="Proteomes" id="UP000176998"/>
    </source>
</evidence>
<reference evidence="2 3" key="1">
    <citation type="submission" date="2016-09" db="EMBL/GenBank/DDBJ databases">
        <authorList>
            <person name="Capua I."/>
            <person name="De Benedictis P."/>
            <person name="Joannis T."/>
            <person name="Lombin L.H."/>
            <person name="Cattoli G."/>
        </authorList>
    </citation>
    <scope>NUCLEOTIDE SEQUENCE [LARGE SCALE GENOMIC DNA]</scope>
    <source>
        <strain evidence="2 3">IMI 309357</strain>
    </source>
</reference>
<comment type="caution">
    <text evidence="2">The sequence shown here is derived from an EMBL/GenBank/DDBJ whole genome shotgun (WGS) entry which is preliminary data.</text>
</comment>
<keyword evidence="3" id="KW-1185">Reference proteome</keyword>
<dbReference type="Proteomes" id="UP000176998">
    <property type="component" value="Unassembled WGS sequence"/>
</dbReference>
<feature type="transmembrane region" description="Helical" evidence="1">
    <location>
        <begin position="26"/>
        <end position="43"/>
    </location>
</feature>
<dbReference type="GeneID" id="34553755"/>
<proteinExistence type="predicted"/>
<evidence type="ECO:0000313" key="2">
    <source>
        <dbReference type="EMBL" id="OHF04249.1"/>
    </source>
</evidence>
<keyword evidence="1" id="KW-0812">Transmembrane</keyword>